<feature type="region of interest" description="Disordered" evidence="1">
    <location>
        <begin position="160"/>
        <end position="184"/>
    </location>
</feature>
<sequence>MAVRHDNSPTALVAAKAREASKRGRHKQSGRGSGLTPSVMTAIELLIFGKKDDPGAILKLEDAAGAAGISGRALRAAMLKPAVEHFYQKQLAALRNGERAASIRTIAQIRDDTALKATAAGQNVRLKAADTLAFDRPETQVNVQVNNTLNVTPGYVIRIGGSKGRSPPTIDAAPVDNETASTIR</sequence>
<dbReference type="EMBL" id="JACCPJ010000001">
    <property type="protein sequence ID" value="NZD59524.1"/>
    <property type="molecule type" value="Genomic_DNA"/>
</dbReference>
<organism evidence="2 3">
    <name type="scientific">Rhizobium changzhiense</name>
    <dbReference type="NCBI Taxonomy" id="2692317"/>
    <lineage>
        <taxon>Bacteria</taxon>
        <taxon>Pseudomonadati</taxon>
        <taxon>Pseudomonadota</taxon>
        <taxon>Alphaproteobacteria</taxon>
        <taxon>Hyphomicrobiales</taxon>
        <taxon>Rhizobiaceae</taxon>
        <taxon>Rhizobium/Agrobacterium group</taxon>
        <taxon>Rhizobium</taxon>
    </lineage>
</organism>
<feature type="region of interest" description="Disordered" evidence="1">
    <location>
        <begin position="16"/>
        <end position="36"/>
    </location>
</feature>
<name>A0A7Z0RDG4_9HYPH</name>
<evidence type="ECO:0000256" key="1">
    <source>
        <dbReference type="SAM" id="MobiDB-lite"/>
    </source>
</evidence>
<accession>A0A7Z0RDG4</accession>
<reference evidence="2 3" key="1">
    <citation type="submission" date="2020-07" db="EMBL/GenBank/DDBJ databases">
        <authorList>
            <person name="Sun Q."/>
        </authorList>
    </citation>
    <scope>NUCLEOTIDE SEQUENCE [LARGE SCALE GENOMIC DNA]</scope>
    <source>
        <strain evidence="2 3">WYCCWR 11290</strain>
    </source>
</reference>
<proteinExistence type="predicted"/>
<evidence type="ECO:0000313" key="2">
    <source>
        <dbReference type="EMBL" id="NZD59524.1"/>
    </source>
</evidence>
<gene>
    <name evidence="2" type="ORF">HX900_00080</name>
</gene>
<comment type="caution">
    <text evidence="2">The sequence shown here is derived from an EMBL/GenBank/DDBJ whole genome shotgun (WGS) entry which is preliminary data.</text>
</comment>
<evidence type="ECO:0000313" key="3">
    <source>
        <dbReference type="Proteomes" id="UP000532162"/>
    </source>
</evidence>
<protein>
    <submittedName>
        <fullName evidence="2">Uncharacterized protein</fullName>
    </submittedName>
</protein>
<dbReference type="AlphaFoldDB" id="A0A7Z0RDG4"/>
<dbReference type="Proteomes" id="UP000532162">
    <property type="component" value="Unassembled WGS sequence"/>
</dbReference>
<dbReference type="RefSeq" id="WP_180693183.1">
    <property type="nucleotide sequence ID" value="NZ_JACCPJ010000001.1"/>
</dbReference>